<dbReference type="AlphaFoldDB" id="C7R8S9"/>
<dbReference type="PANTHER" id="PTHR38602:SF1">
    <property type="entry name" value="INNER MEMBRANE PROTEIN"/>
    <property type="match status" value="1"/>
</dbReference>
<evidence type="ECO:0000313" key="2">
    <source>
        <dbReference type="EMBL" id="ACV25942.1"/>
    </source>
</evidence>
<sequence>MSQEIMIALGLLLVLEGFLPAVMPKAWKRMMWEIMKQPDNSVRIGGFFSMLAGLLWIIWVI</sequence>
<keyword evidence="1" id="KW-1133">Transmembrane helix</keyword>
<dbReference type="STRING" id="523791.Kkor_0522"/>
<evidence type="ECO:0000313" key="3">
    <source>
        <dbReference type="Proteomes" id="UP000001231"/>
    </source>
</evidence>
<keyword evidence="1" id="KW-0472">Membrane</keyword>
<dbReference type="InParanoid" id="C7R8S9"/>
<dbReference type="Pfam" id="PF09838">
    <property type="entry name" value="DUF2065"/>
    <property type="match status" value="1"/>
</dbReference>
<protein>
    <recommendedName>
        <fullName evidence="4">DUF2065 domain-containing protein</fullName>
    </recommendedName>
</protein>
<reference evidence="2 3" key="1">
    <citation type="journal article" date="2009" name="Stand. Genomic Sci.">
        <title>Complete genome sequence of Kangiella koreensis type strain (SW-125).</title>
        <authorList>
            <person name="Han C."/>
            <person name="Sikorski J."/>
            <person name="Lapidus A."/>
            <person name="Nolan M."/>
            <person name="Glavina Del Rio T."/>
            <person name="Tice H."/>
            <person name="Cheng J.F."/>
            <person name="Lucas S."/>
            <person name="Chen F."/>
            <person name="Copeland A."/>
            <person name="Ivanova N."/>
            <person name="Mavromatis K."/>
            <person name="Ovchinnikova G."/>
            <person name="Pati A."/>
            <person name="Bruce D."/>
            <person name="Goodwin L."/>
            <person name="Pitluck S."/>
            <person name="Chen A."/>
            <person name="Palaniappan K."/>
            <person name="Land M."/>
            <person name="Hauser L."/>
            <person name="Chang Y.J."/>
            <person name="Jeffries C.D."/>
            <person name="Chain P."/>
            <person name="Saunders E."/>
            <person name="Brettin T."/>
            <person name="Goker M."/>
            <person name="Tindall B.J."/>
            <person name="Bristow J."/>
            <person name="Eisen J.A."/>
            <person name="Markowitz V."/>
            <person name="Hugenholtz P."/>
            <person name="Kyrpides N.C."/>
            <person name="Klenk H.P."/>
            <person name="Detter J.C."/>
        </authorList>
    </citation>
    <scope>NUCLEOTIDE SEQUENCE [LARGE SCALE GENOMIC DNA]</scope>
    <source>
        <strain evidence="3">DSM 16069 / KCTC 12182 / SW-125</strain>
    </source>
</reference>
<accession>C7R8S9</accession>
<proteinExistence type="predicted"/>
<dbReference type="eggNOG" id="COG3242">
    <property type="taxonomic scope" value="Bacteria"/>
</dbReference>
<evidence type="ECO:0008006" key="4">
    <source>
        <dbReference type="Google" id="ProtNLM"/>
    </source>
</evidence>
<dbReference type="FunCoup" id="C7R8S9">
    <property type="interactions" value="14"/>
</dbReference>
<dbReference type="Proteomes" id="UP000001231">
    <property type="component" value="Chromosome"/>
</dbReference>
<gene>
    <name evidence="2" type="ordered locus">Kkor_0522</name>
</gene>
<organism evidence="2 3">
    <name type="scientific">Kangiella koreensis (strain DSM 16069 / JCM 12317 / KCTC 12182 / SW-125)</name>
    <dbReference type="NCBI Taxonomy" id="523791"/>
    <lineage>
        <taxon>Bacteria</taxon>
        <taxon>Pseudomonadati</taxon>
        <taxon>Pseudomonadota</taxon>
        <taxon>Gammaproteobacteria</taxon>
        <taxon>Kangiellales</taxon>
        <taxon>Kangiellaceae</taxon>
        <taxon>Kangiella</taxon>
    </lineage>
</organism>
<dbReference type="KEGG" id="kko:Kkor_0522"/>
<keyword evidence="3" id="KW-1185">Reference proteome</keyword>
<keyword evidence="1" id="KW-0812">Transmembrane</keyword>
<dbReference type="HOGENOM" id="CLU_179416_1_1_6"/>
<feature type="transmembrane region" description="Helical" evidence="1">
    <location>
        <begin position="6"/>
        <end position="23"/>
    </location>
</feature>
<evidence type="ECO:0000256" key="1">
    <source>
        <dbReference type="SAM" id="Phobius"/>
    </source>
</evidence>
<dbReference type="RefSeq" id="WP_012800456.1">
    <property type="nucleotide sequence ID" value="NC_013166.1"/>
</dbReference>
<dbReference type="PANTHER" id="PTHR38602">
    <property type="entry name" value="INNER MEMBRANE PROTEIN-RELATED"/>
    <property type="match status" value="1"/>
</dbReference>
<dbReference type="EMBL" id="CP001707">
    <property type="protein sequence ID" value="ACV25942.1"/>
    <property type="molecule type" value="Genomic_DNA"/>
</dbReference>
<dbReference type="InterPro" id="IPR019201">
    <property type="entry name" value="DUF2065"/>
</dbReference>
<feature type="transmembrane region" description="Helical" evidence="1">
    <location>
        <begin position="44"/>
        <end position="60"/>
    </location>
</feature>
<dbReference type="OrthoDB" id="9182237at2"/>
<name>C7R8S9_KANKD</name>